<dbReference type="Pfam" id="PF00172">
    <property type="entry name" value="Zn_clus"/>
    <property type="match status" value="1"/>
</dbReference>
<dbReference type="EMBL" id="MU857622">
    <property type="protein sequence ID" value="KAK4249585.1"/>
    <property type="molecule type" value="Genomic_DNA"/>
</dbReference>
<dbReference type="PANTHER" id="PTHR47657:SF13">
    <property type="entry name" value="ZN(2)-C6 FUNGAL-TYPE DOMAIN-CONTAINING PROTEIN-RELATED"/>
    <property type="match status" value="1"/>
</dbReference>
<reference evidence="3" key="1">
    <citation type="journal article" date="2023" name="Mol. Phylogenet. Evol.">
        <title>Genome-scale phylogeny and comparative genomics of the fungal order Sordariales.</title>
        <authorList>
            <person name="Hensen N."/>
            <person name="Bonometti L."/>
            <person name="Westerberg I."/>
            <person name="Brannstrom I.O."/>
            <person name="Guillou S."/>
            <person name="Cros-Aarteil S."/>
            <person name="Calhoun S."/>
            <person name="Haridas S."/>
            <person name="Kuo A."/>
            <person name="Mondo S."/>
            <person name="Pangilinan J."/>
            <person name="Riley R."/>
            <person name="LaButti K."/>
            <person name="Andreopoulos B."/>
            <person name="Lipzen A."/>
            <person name="Chen C."/>
            <person name="Yan M."/>
            <person name="Daum C."/>
            <person name="Ng V."/>
            <person name="Clum A."/>
            <person name="Steindorff A."/>
            <person name="Ohm R.A."/>
            <person name="Martin F."/>
            <person name="Silar P."/>
            <person name="Natvig D.O."/>
            <person name="Lalanne C."/>
            <person name="Gautier V."/>
            <person name="Ament-Velasquez S.L."/>
            <person name="Kruys A."/>
            <person name="Hutchinson M.I."/>
            <person name="Powell A.J."/>
            <person name="Barry K."/>
            <person name="Miller A.N."/>
            <person name="Grigoriev I.V."/>
            <person name="Debuchy R."/>
            <person name="Gladieux P."/>
            <person name="Hiltunen Thoren M."/>
            <person name="Johannesson H."/>
        </authorList>
    </citation>
    <scope>NUCLEOTIDE SEQUENCE</scope>
    <source>
        <strain evidence="3">CBS 359.72</strain>
    </source>
</reference>
<reference evidence="3" key="2">
    <citation type="submission" date="2023-05" db="EMBL/GenBank/DDBJ databases">
        <authorList>
            <consortium name="Lawrence Berkeley National Laboratory"/>
            <person name="Steindorff A."/>
            <person name="Hensen N."/>
            <person name="Bonometti L."/>
            <person name="Westerberg I."/>
            <person name="Brannstrom I.O."/>
            <person name="Guillou S."/>
            <person name="Cros-Aarteil S."/>
            <person name="Calhoun S."/>
            <person name="Haridas S."/>
            <person name="Kuo A."/>
            <person name="Mondo S."/>
            <person name="Pangilinan J."/>
            <person name="Riley R."/>
            <person name="Labutti K."/>
            <person name="Andreopoulos B."/>
            <person name="Lipzen A."/>
            <person name="Chen C."/>
            <person name="Yanf M."/>
            <person name="Daum C."/>
            <person name="Ng V."/>
            <person name="Clum A."/>
            <person name="Ohm R."/>
            <person name="Martin F."/>
            <person name="Silar P."/>
            <person name="Natvig D."/>
            <person name="Lalanne C."/>
            <person name="Gautier V."/>
            <person name="Ament-Velasquez S.L."/>
            <person name="Kruys A."/>
            <person name="Hutchinson M.I."/>
            <person name="Powell A.J."/>
            <person name="Barry K."/>
            <person name="Miller A.N."/>
            <person name="Grigoriev I.V."/>
            <person name="Debuchy R."/>
            <person name="Gladieux P."/>
            <person name="Thoren M.H."/>
            <person name="Johannesson H."/>
        </authorList>
    </citation>
    <scope>NUCLEOTIDE SEQUENCE</scope>
    <source>
        <strain evidence="3">CBS 359.72</strain>
    </source>
</reference>
<dbReference type="CDD" id="cd00067">
    <property type="entry name" value="GAL4"/>
    <property type="match status" value="1"/>
</dbReference>
<accession>A0AAN7CWF2</accession>
<dbReference type="PANTHER" id="PTHR47657">
    <property type="entry name" value="STEROL REGULATORY ELEMENT-BINDING PROTEIN ECM22"/>
    <property type="match status" value="1"/>
</dbReference>
<dbReference type="InterPro" id="IPR001138">
    <property type="entry name" value="Zn2Cys6_DnaBD"/>
</dbReference>
<dbReference type="GO" id="GO:0000981">
    <property type="term" value="F:DNA-binding transcription factor activity, RNA polymerase II-specific"/>
    <property type="evidence" value="ECO:0007669"/>
    <property type="project" value="InterPro"/>
</dbReference>
<keyword evidence="1" id="KW-0539">Nucleus</keyword>
<comment type="caution">
    <text evidence="3">The sequence shown here is derived from an EMBL/GenBank/DDBJ whole genome shotgun (WGS) entry which is preliminary data.</text>
</comment>
<evidence type="ECO:0000313" key="3">
    <source>
        <dbReference type="EMBL" id="KAK4249585.1"/>
    </source>
</evidence>
<name>A0AAN7CWF2_9PEZI</name>
<organism evidence="3 4">
    <name type="scientific">Corynascus novoguineensis</name>
    <dbReference type="NCBI Taxonomy" id="1126955"/>
    <lineage>
        <taxon>Eukaryota</taxon>
        <taxon>Fungi</taxon>
        <taxon>Dikarya</taxon>
        <taxon>Ascomycota</taxon>
        <taxon>Pezizomycotina</taxon>
        <taxon>Sordariomycetes</taxon>
        <taxon>Sordariomycetidae</taxon>
        <taxon>Sordariales</taxon>
        <taxon>Chaetomiaceae</taxon>
        <taxon>Corynascus</taxon>
    </lineage>
</organism>
<proteinExistence type="predicted"/>
<dbReference type="Proteomes" id="UP001303647">
    <property type="component" value="Unassembled WGS sequence"/>
</dbReference>
<dbReference type="InterPro" id="IPR036864">
    <property type="entry name" value="Zn2-C6_fun-type_DNA-bd_sf"/>
</dbReference>
<gene>
    <name evidence="3" type="ORF">C7999DRAFT_30011</name>
</gene>
<dbReference type="SUPFAM" id="SSF57701">
    <property type="entry name" value="Zn2/Cys6 DNA-binding domain"/>
    <property type="match status" value="1"/>
</dbReference>
<dbReference type="PROSITE" id="PS50048">
    <property type="entry name" value="ZN2_CY6_FUNGAL_2"/>
    <property type="match status" value="1"/>
</dbReference>
<dbReference type="Gene3D" id="4.10.240.10">
    <property type="entry name" value="Zn(2)-C6 fungal-type DNA-binding domain"/>
    <property type="match status" value="1"/>
</dbReference>
<protein>
    <recommendedName>
        <fullName evidence="2">Zn(2)-C6 fungal-type domain-containing protein</fullName>
    </recommendedName>
</protein>
<sequence length="475" mass="52708">MTTTASLSSTKKSIRPHRKSRAGCGYCKRRKVKCDEGKPCDNCKRFGLPCDLVPESARPEHCAVPTTRQGRGRPRKSWEREYPTICSIATPAPPPTSSSGYSNVDSTHINLDDAELLLHFVTVTAETFSGMENAELHRFWTRNAAQIGLSSPFILHFVFATAAFHLFHLVEHRDEQRNGSTSSGGIYTSTQLQLRDSAAYLSLAHKHFTAGLSGFSAQLSQPGPENCGVLYLGATLVSYCTFAAGPTSRNDLLVCTVSDDAPNSTPNPPPSTAAWMPFVHGVRLMRERFGPDVLFAGLMAPFKPGRPTTPLKQPACLRDGFPRLEWEAALDGLRSYIAADSVAAASTRESCLRELDNLIAIYAANYGRRRSSSSSPDGELTYDGPPENQFVFGWLYCMRPEFVSCIRRSEPCALLVLAHYAMLLNRGAVRRGWYIDGWREHIVKRIAETLAGQGDEYRKWMRWPAEQVAERTDLH</sequence>
<keyword evidence="4" id="KW-1185">Reference proteome</keyword>
<evidence type="ECO:0000256" key="1">
    <source>
        <dbReference type="ARBA" id="ARBA00023242"/>
    </source>
</evidence>
<evidence type="ECO:0000313" key="4">
    <source>
        <dbReference type="Proteomes" id="UP001303647"/>
    </source>
</evidence>
<dbReference type="SMART" id="SM00066">
    <property type="entry name" value="GAL4"/>
    <property type="match status" value="1"/>
</dbReference>
<dbReference type="AlphaFoldDB" id="A0AAN7CWF2"/>
<evidence type="ECO:0000259" key="2">
    <source>
        <dbReference type="PROSITE" id="PS50048"/>
    </source>
</evidence>
<dbReference type="PROSITE" id="PS00463">
    <property type="entry name" value="ZN2_CY6_FUNGAL_1"/>
    <property type="match status" value="1"/>
</dbReference>
<feature type="domain" description="Zn(2)-C6 fungal-type" evidence="2">
    <location>
        <begin position="23"/>
        <end position="52"/>
    </location>
</feature>
<dbReference type="InterPro" id="IPR052400">
    <property type="entry name" value="Zn2-C6_fungal_TF"/>
</dbReference>
<dbReference type="GO" id="GO:0008270">
    <property type="term" value="F:zinc ion binding"/>
    <property type="evidence" value="ECO:0007669"/>
    <property type="project" value="InterPro"/>
</dbReference>